<dbReference type="EMBL" id="OC001258">
    <property type="protein sequence ID" value="CAD7259516.1"/>
    <property type="molecule type" value="Genomic_DNA"/>
</dbReference>
<name>A0A7R9AS61_TIMSH</name>
<protein>
    <submittedName>
        <fullName evidence="1">Uncharacterized protein</fullName>
    </submittedName>
</protein>
<gene>
    <name evidence="1" type="ORF">TSIB3V08_LOCUS3721</name>
</gene>
<accession>A0A7R9AS61</accession>
<reference evidence="1" key="1">
    <citation type="submission" date="2020-11" db="EMBL/GenBank/DDBJ databases">
        <authorList>
            <person name="Tran Van P."/>
        </authorList>
    </citation>
    <scope>NUCLEOTIDE SEQUENCE</scope>
</reference>
<proteinExistence type="predicted"/>
<sequence>MTTWCVPGRYVGSRPIKLRKSTWRARNIDTVRKKEKEKTALIGLLTGRFEISYSYVKTNDLNHTTAAKIFTLGRHNQHSRT</sequence>
<evidence type="ECO:0000313" key="1">
    <source>
        <dbReference type="EMBL" id="CAD7259516.1"/>
    </source>
</evidence>
<organism evidence="1">
    <name type="scientific">Timema shepardi</name>
    <name type="common">Walking stick</name>
    <dbReference type="NCBI Taxonomy" id="629360"/>
    <lineage>
        <taxon>Eukaryota</taxon>
        <taxon>Metazoa</taxon>
        <taxon>Ecdysozoa</taxon>
        <taxon>Arthropoda</taxon>
        <taxon>Hexapoda</taxon>
        <taxon>Insecta</taxon>
        <taxon>Pterygota</taxon>
        <taxon>Neoptera</taxon>
        <taxon>Polyneoptera</taxon>
        <taxon>Phasmatodea</taxon>
        <taxon>Timematodea</taxon>
        <taxon>Timematoidea</taxon>
        <taxon>Timematidae</taxon>
        <taxon>Timema</taxon>
    </lineage>
</organism>
<dbReference type="AlphaFoldDB" id="A0A7R9AS61"/>